<feature type="transmembrane region" description="Helical" evidence="1">
    <location>
        <begin position="109"/>
        <end position="134"/>
    </location>
</feature>
<dbReference type="Proteomes" id="UP000647183">
    <property type="component" value="Unassembled WGS sequence"/>
</dbReference>
<accession>A0ABR8UIV7</accession>
<evidence type="ECO:0000313" key="3">
    <source>
        <dbReference type="Proteomes" id="UP000647183"/>
    </source>
</evidence>
<keyword evidence="1" id="KW-0812">Transmembrane</keyword>
<gene>
    <name evidence="2" type="ORF">H9645_08000</name>
</gene>
<comment type="caution">
    <text evidence="2">The sequence shown here is derived from an EMBL/GenBank/DDBJ whole genome shotgun (WGS) entry which is preliminary data.</text>
</comment>
<feature type="transmembrane region" description="Helical" evidence="1">
    <location>
        <begin position="44"/>
        <end position="67"/>
    </location>
</feature>
<keyword evidence="1" id="KW-1133">Transmembrane helix</keyword>
<proteinExistence type="predicted"/>
<feature type="transmembrane region" description="Helical" evidence="1">
    <location>
        <begin position="79"/>
        <end position="97"/>
    </location>
</feature>
<evidence type="ECO:0000256" key="1">
    <source>
        <dbReference type="SAM" id="Phobius"/>
    </source>
</evidence>
<sequence>MSLLLAWLNLRVMLMYCLVGPLVALLPLLMAFPPMGDTRSPSLLEIVLLAYGLLLPPFALIGALVSVLWRIPVVGRSRVLRILGAALAGAVVAHPFGHSVSVIFDGLPILEVIAAAVSGACAAIGMAWTAAWNFKVDRVSRPM</sequence>
<keyword evidence="1" id="KW-0472">Membrane</keyword>
<reference evidence="2 3" key="1">
    <citation type="submission" date="2020-08" db="EMBL/GenBank/DDBJ databases">
        <title>A Genomic Blueprint of the Chicken Gut Microbiome.</title>
        <authorList>
            <person name="Gilroy R."/>
            <person name="Ravi A."/>
            <person name="Getino M."/>
            <person name="Pursley I."/>
            <person name="Horton D.L."/>
            <person name="Alikhan N.-F."/>
            <person name="Baker D."/>
            <person name="Gharbi K."/>
            <person name="Hall N."/>
            <person name="Watson M."/>
            <person name="Adriaenssens E.M."/>
            <person name="Foster-Nyarko E."/>
            <person name="Jarju S."/>
            <person name="Secka A."/>
            <person name="Antonio M."/>
            <person name="Oren A."/>
            <person name="Chaudhuri R."/>
            <person name="La Ragione R.M."/>
            <person name="Hildebrand F."/>
            <person name="Pallen M.J."/>
        </authorList>
    </citation>
    <scope>NUCLEOTIDE SEQUENCE [LARGE SCALE GENOMIC DNA]</scope>
    <source>
        <strain evidence="2 3">Sa2BVA3</strain>
    </source>
</reference>
<protein>
    <submittedName>
        <fullName evidence="2">Uncharacterized protein</fullName>
    </submittedName>
</protein>
<dbReference type="RefSeq" id="WP_191729170.1">
    <property type="nucleotide sequence ID" value="NZ_JACSQJ010000003.1"/>
</dbReference>
<dbReference type="EMBL" id="JACSQJ010000003">
    <property type="protein sequence ID" value="MBD7987970.1"/>
    <property type="molecule type" value="Genomic_DNA"/>
</dbReference>
<evidence type="ECO:0000313" key="2">
    <source>
        <dbReference type="EMBL" id="MBD7987970.1"/>
    </source>
</evidence>
<keyword evidence="3" id="KW-1185">Reference proteome</keyword>
<organism evidence="2 3">
    <name type="scientific">Luteimonas colneyensis</name>
    <dbReference type="NCBI Taxonomy" id="2762230"/>
    <lineage>
        <taxon>Bacteria</taxon>
        <taxon>Pseudomonadati</taxon>
        <taxon>Pseudomonadota</taxon>
        <taxon>Gammaproteobacteria</taxon>
        <taxon>Lysobacterales</taxon>
        <taxon>Lysobacteraceae</taxon>
        <taxon>Luteimonas</taxon>
    </lineage>
</organism>
<feature type="transmembrane region" description="Helical" evidence="1">
    <location>
        <begin position="12"/>
        <end position="32"/>
    </location>
</feature>
<name>A0ABR8UIV7_9GAMM</name>